<dbReference type="InterPro" id="IPR032710">
    <property type="entry name" value="NTF2-like_dom_sf"/>
</dbReference>
<sequence>MRAYVEDALRIPGFNIRWQSQGVQLSADGSLAYMFGTNTVTVSGHDGAPAATDGRGLSIWRREDDGIWRCSVEIWNTDHPASLS</sequence>
<gene>
    <name evidence="2" type="ORF">LuPra_05112</name>
</gene>
<reference evidence="3" key="2">
    <citation type="submission" date="2016-04" db="EMBL/GenBank/DDBJ databases">
        <title>First Complete Genome Sequence of a Subdivision 6 Acidobacterium.</title>
        <authorList>
            <person name="Huang S."/>
            <person name="Vieira S."/>
            <person name="Bunk B."/>
            <person name="Riedel T."/>
            <person name="Sproeer C."/>
            <person name="Overmann J."/>
        </authorList>
    </citation>
    <scope>NUCLEOTIDE SEQUENCE [LARGE SCALE GENOMIC DNA]</scope>
    <source>
        <strain evidence="3">DSM 100886 HEG_-6_39</strain>
    </source>
</reference>
<feature type="domain" description="DUF4440" evidence="1">
    <location>
        <begin position="16"/>
        <end position="70"/>
    </location>
</feature>
<evidence type="ECO:0000313" key="2">
    <source>
        <dbReference type="EMBL" id="AMY11847.1"/>
    </source>
</evidence>
<dbReference type="AlphaFoldDB" id="A0A143PSZ1"/>
<dbReference type="SUPFAM" id="SSF54427">
    <property type="entry name" value="NTF2-like"/>
    <property type="match status" value="1"/>
</dbReference>
<dbReference type="EMBL" id="CP015136">
    <property type="protein sequence ID" value="AMY11847.1"/>
    <property type="molecule type" value="Genomic_DNA"/>
</dbReference>
<proteinExistence type="predicted"/>
<dbReference type="Pfam" id="PF14534">
    <property type="entry name" value="DUF4440"/>
    <property type="match status" value="1"/>
</dbReference>
<accession>A0A143PSZ1</accession>
<dbReference type="KEGG" id="abac:LuPra_05112"/>
<keyword evidence="3" id="KW-1185">Reference proteome</keyword>
<dbReference type="Gene3D" id="3.10.450.50">
    <property type="match status" value="1"/>
</dbReference>
<organism evidence="2 3">
    <name type="scientific">Luteitalea pratensis</name>
    <dbReference type="NCBI Taxonomy" id="1855912"/>
    <lineage>
        <taxon>Bacteria</taxon>
        <taxon>Pseudomonadati</taxon>
        <taxon>Acidobacteriota</taxon>
        <taxon>Vicinamibacteria</taxon>
        <taxon>Vicinamibacterales</taxon>
        <taxon>Vicinamibacteraceae</taxon>
        <taxon>Luteitalea</taxon>
    </lineage>
</organism>
<evidence type="ECO:0000259" key="1">
    <source>
        <dbReference type="Pfam" id="PF14534"/>
    </source>
</evidence>
<evidence type="ECO:0000313" key="3">
    <source>
        <dbReference type="Proteomes" id="UP000076079"/>
    </source>
</evidence>
<reference evidence="2 3" key="1">
    <citation type="journal article" date="2016" name="Genome Announc.">
        <title>First Complete Genome Sequence of a Subdivision 6 Acidobacterium Strain.</title>
        <authorList>
            <person name="Huang S."/>
            <person name="Vieira S."/>
            <person name="Bunk B."/>
            <person name="Riedel T."/>
            <person name="Sproer C."/>
            <person name="Overmann J."/>
        </authorList>
    </citation>
    <scope>NUCLEOTIDE SEQUENCE [LARGE SCALE GENOMIC DNA]</scope>
    <source>
        <strain evidence="3">DSM 100886 HEG_-6_39</strain>
    </source>
</reference>
<protein>
    <recommendedName>
        <fullName evidence="1">DUF4440 domain-containing protein</fullName>
    </recommendedName>
</protein>
<dbReference type="InterPro" id="IPR027843">
    <property type="entry name" value="DUF4440"/>
</dbReference>
<dbReference type="Proteomes" id="UP000076079">
    <property type="component" value="Chromosome"/>
</dbReference>
<name>A0A143PSZ1_LUTPR</name>